<organism evidence="1 2">
    <name type="scientific">Cotonvirus japonicus</name>
    <dbReference type="NCBI Taxonomy" id="2811091"/>
    <lineage>
        <taxon>Viruses</taxon>
        <taxon>Varidnaviria</taxon>
        <taxon>Bamfordvirae</taxon>
        <taxon>Nucleocytoviricota</taxon>
        <taxon>Megaviricetes</taxon>
        <taxon>Imitervirales</taxon>
        <taxon>Mimiviridae</taxon>
        <taxon>Megamimivirinae</taxon>
        <taxon>Cotonvirus</taxon>
        <taxon>Cotonvirus japonicum</taxon>
    </lineage>
</organism>
<evidence type="ECO:0000313" key="1">
    <source>
        <dbReference type="EMBL" id="BCS83120.1"/>
    </source>
</evidence>
<evidence type="ECO:0000313" key="2">
    <source>
        <dbReference type="Proteomes" id="UP001321479"/>
    </source>
</evidence>
<accession>A0ABM7NSI0</accession>
<protein>
    <submittedName>
        <fullName evidence="1">Uncharacterized protein</fullName>
    </submittedName>
</protein>
<proteinExistence type="predicted"/>
<sequence>MSDLNLKNYKINATKCDYLSINEASDFINKFLVEKFPDRKISKKIIKKIINSLDRDITNSINQDITDNMFKRHVKHSTIDIFNPFMKKKIPIDTGIARLIKYMWMCDINTTNSCENNIPENYIWIEFLSAVHLENFLKIVFKDIDCKSKIYRRANSRYSYLPTIYGQKESASVGANVWIYNMLTYDNCLLSSEQNIENQETKINEIYVLTSLRFPKSDYQWICKRFENYIKNNYKYNCILS</sequence>
<dbReference type="EMBL" id="AP024483">
    <property type="protein sequence ID" value="BCS83120.1"/>
    <property type="molecule type" value="Genomic_DNA"/>
</dbReference>
<name>A0ABM7NSI0_9VIRU</name>
<reference evidence="1 2" key="1">
    <citation type="submission" date="2021-02" db="EMBL/GenBank/DDBJ databases">
        <title>Cotonvirus japonicus, which uses Golgi apparatus of host cells for its virion factory, phylogenetically links tailed tupanvirus and icosahedral mimivirus.</title>
        <authorList>
            <person name="Takahashi H."/>
            <person name="Fukaya S."/>
            <person name="Song C."/>
            <person name="Murata K."/>
            <person name="Takemura M."/>
        </authorList>
    </citation>
    <scope>NUCLEOTIDE SEQUENCE [LARGE SCALE GENOMIC DNA]</scope>
</reference>
<dbReference type="Proteomes" id="UP001321479">
    <property type="component" value="Segment"/>
</dbReference>
<dbReference type="RefSeq" id="YP_010841728.1">
    <property type="nucleotide sequence ID" value="NC_079139.1"/>
</dbReference>
<keyword evidence="2" id="KW-1185">Reference proteome</keyword>
<dbReference type="GeneID" id="80558325"/>